<evidence type="ECO:0000313" key="2">
    <source>
        <dbReference type="Proteomes" id="UP000186955"/>
    </source>
</evidence>
<keyword evidence="2" id="KW-1185">Reference proteome</keyword>
<name>A0A1Q5SRJ6_9EURO</name>
<evidence type="ECO:0000313" key="1">
    <source>
        <dbReference type="EMBL" id="OKO90610.1"/>
    </source>
</evidence>
<accession>A0A1Q5SRJ6</accession>
<protein>
    <submittedName>
        <fullName evidence="1">Uncharacterized protein</fullName>
    </submittedName>
</protein>
<proteinExistence type="predicted"/>
<gene>
    <name evidence="1" type="ORF">PENSUB_13327</name>
</gene>
<dbReference type="STRING" id="1316194.A0A1Q5SRJ6"/>
<dbReference type="AlphaFoldDB" id="A0A1Q5SRJ6"/>
<dbReference type="PANTHER" id="PTHR38846:SF1">
    <property type="entry name" value="C3H1-TYPE DOMAIN-CONTAINING PROTEIN"/>
    <property type="match status" value="1"/>
</dbReference>
<dbReference type="EMBL" id="MNBE01000757">
    <property type="protein sequence ID" value="OKO90610.1"/>
    <property type="molecule type" value="Genomic_DNA"/>
</dbReference>
<organism evidence="1 2">
    <name type="scientific">Penicillium subrubescens</name>
    <dbReference type="NCBI Taxonomy" id="1316194"/>
    <lineage>
        <taxon>Eukaryota</taxon>
        <taxon>Fungi</taxon>
        <taxon>Dikarya</taxon>
        <taxon>Ascomycota</taxon>
        <taxon>Pezizomycotina</taxon>
        <taxon>Eurotiomycetes</taxon>
        <taxon>Eurotiomycetidae</taxon>
        <taxon>Eurotiales</taxon>
        <taxon>Aspergillaceae</taxon>
        <taxon>Penicillium</taxon>
    </lineage>
</organism>
<comment type="caution">
    <text evidence="1">The sequence shown here is derived from an EMBL/GenBank/DDBJ whole genome shotgun (WGS) entry which is preliminary data.</text>
</comment>
<reference evidence="1 2" key="1">
    <citation type="submission" date="2016-10" db="EMBL/GenBank/DDBJ databases">
        <title>Genome sequence of the ascomycete fungus Penicillium subrubescens.</title>
        <authorList>
            <person name="De Vries R.P."/>
            <person name="Peng M."/>
            <person name="Dilokpimol A."/>
            <person name="Hilden K."/>
            <person name="Makela M.R."/>
            <person name="Grigoriev I."/>
            <person name="Riley R."/>
            <person name="Granchi Z."/>
        </authorList>
    </citation>
    <scope>NUCLEOTIDE SEQUENCE [LARGE SCALE GENOMIC DNA]</scope>
    <source>
        <strain evidence="1 2">CBS 132785</strain>
    </source>
</reference>
<dbReference type="OrthoDB" id="6105938at2759"/>
<dbReference type="Proteomes" id="UP000186955">
    <property type="component" value="Unassembled WGS sequence"/>
</dbReference>
<dbReference type="PANTHER" id="PTHR38846">
    <property type="entry name" value="C3H1-TYPE DOMAIN-CONTAINING PROTEIN"/>
    <property type="match status" value="1"/>
</dbReference>
<sequence length="124" mass="14464">MIPKKFMSYFTLFSGFDYDVMAPISIEFGCIVESRDWRRGSKAWRINWHLCMVSEYQVLIGRHANELATWQGVCKKTGLEDDFTSIAQCTKALDHIHLNIIDLIDLIEFRETDNVPQRFSNGRD</sequence>